<dbReference type="SUPFAM" id="SSF47005">
    <property type="entry name" value="Peripheral subunit-binding domain of 2-oxo acid dehydrogenase complex"/>
    <property type="match status" value="1"/>
</dbReference>
<evidence type="ECO:0000256" key="2">
    <source>
        <dbReference type="ARBA" id="ARBA00005145"/>
    </source>
</evidence>
<evidence type="ECO:0000256" key="5">
    <source>
        <dbReference type="ARBA" id="ARBA00019511"/>
    </source>
</evidence>
<dbReference type="CDD" id="cd06849">
    <property type="entry name" value="lipoyl_domain"/>
    <property type="match status" value="1"/>
</dbReference>
<evidence type="ECO:0000256" key="12">
    <source>
        <dbReference type="SAM" id="MobiDB-lite"/>
    </source>
</evidence>
<sequence>MVLEMKVPSPGESITEVEIAEWLVEDGDYVEKDQAIAEVDSDKATLELPAEESGTITLKAEVGDAVEVGQVVCLIDTSAEKPSGSAKSESKPEPKKEEPAKKEEAKKEEKVKETYASGTPSPAAKKILDEKGIAPGSVNGTGRDGRITKEDALEAKASMGSPTGGSRGESRSKLSMLRRKVAERLVSAKNETAMLTTFNEVDMSPIFELRKQYKEEFKEKHGVGLGFMSFFTLACVRALKMYPAVNSMIDGKEMISYDFCDISIAVSGPKGLMVPVIRNAENLTFRGVESEVKRLAIRARDGQITVDEMTGGTFTISNGGVFGSMLSTPIINPPQSAILGMHNIVERPIVRDGAIAIAPVMYVALSYDHRIIDGKESVGFLVAVKEALENPTELLMDNDIKKALEM</sequence>
<dbReference type="RefSeq" id="WP_168550930.1">
    <property type="nucleotide sequence ID" value="NZ_JAAWWL010000001.1"/>
</dbReference>
<evidence type="ECO:0000256" key="10">
    <source>
        <dbReference type="ARBA" id="ARBA00052761"/>
    </source>
</evidence>
<dbReference type="InterPro" id="IPR000089">
    <property type="entry name" value="Biotin_lipoyl"/>
</dbReference>
<comment type="catalytic activity">
    <reaction evidence="10 11">
        <text>N(6)-[(R)-dihydrolipoyl]-L-lysyl-[protein] + succinyl-CoA = N(6)-[(R)-S(8)-succinyldihydrolipoyl]-L-lysyl-[protein] + CoA</text>
        <dbReference type="Rhea" id="RHEA:15213"/>
        <dbReference type="Rhea" id="RHEA-COMP:10475"/>
        <dbReference type="Rhea" id="RHEA-COMP:20092"/>
        <dbReference type="ChEBI" id="CHEBI:57287"/>
        <dbReference type="ChEBI" id="CHEBI:57292"/>
        <dbReference type="ChEBI" id="CHEBI:83100"/>
        <dbReference type="ChEBI" id="CHEBI:83120"/>
        <dbReference type="EC" id="2.3.1.61"/>
    </reaction>
</comment>
<dbReference type="PROSITE" id="PS51826">
    <property type="entry name" value="PSBD"/>
    <property type="match status" value="1"/>
</dbReference>
<organism evidence="15 16">
    <name type="scientific">Croceivirga thetidis</name>
    <dbReference type="NCBI Taxonomy" id="2721623"/>
    <lineage>
        <taxon>Bacteria</taxon>
        <taxon>Pseudomonadati</taxon>
        <taxon>Bacteroidota</taxon>
        <taxon>Flavobacteriia</taxon>
        <taxon>Flavobacteriales</taxon>
        <taxon>Flavobacteriaceae</taxon>
        <taxon>Croceivirga</taxon>
    </lineage>
</organism>
<dbReference type="EMBL" id="JAAWWL010000001">
    <property type="protein sequence ID" value="NKI30692.1"/>
    <property type="molecule type" value="Genomic_DNA"/>
</dbReference>
<evidence type="ECO:0000256" key="1">
    <source>
        <dbReference type="ARBA" id="ARBA00004052"/>
    </source>
</evidence>
<gene>
    <name evidence="15" type="primary">odhB</name>
    <name evidence="15" type="ORF">HCU67_01960</name>
</gene>
<evidence type="ECO:0000256" key="4">
    <source>
        <dbReference type="ARBA" id="ARBA00012945"/>
    </source>
</evidence>
<comment type="similarity">
    <text evidence="3 11">Belongs to the 2-oxoacid dehydrogenase family.</text>
</comment>
<evidence type="ECO:0000256" key="11">
    <source>
        <dbReference type="RuleBase" id="RU361138"/>
    </source>
</evidence>
<dbReference type="PANTHER" id="PTHR43416">
    <property type="entry name" value="DIHYDROLIPOYLLYSINE-RESIDUE SUCCINYLTRANSFERASE COMPONENT OF 2-OXOGLUTARATE DEHYDROGENASE COMPLEX, MITOCHONDRIAL-RELATED"/>
    <property type="match status" value="1"/>
</dbReference>
<keyword evidence="9 11" id="KW-0012">Acyltransferase</keyword>
<dbReference type="InterPro" id="IPR036625">
    <property type="entry name" value="E3-bd_dom_sf"/>
</dbReference>
<dbReference type="PANTHER" id="PTHR43416:SF5">
    <property type="entry name" value="DIHYDROLIPOYLLYSINE-RESIDUE SUCCINYLTRANSFERASE COMPONENT OF 2-OXOGLUTARATE DEHYDROGENASE COMPLEX, MITOCHONDRIAL"/>
    <property type="match status" value="1"/>
</dbReference>
<dbReference type="SUPFAM" id="SSF52777">
    <property type="entry name" value="CoA-dependent acyltransferases"/>
    <property type="match status" value="1"/>
</dbReference>
<comment type="caution">
    <text evidence="15">The sequence shown here is derived from an EMBL/GenBank/DDBJ whole genome shotgun (WGS) entry which is preliminary data.</text>
</comment>
<dbReference type="PROSITE" id="PS50968">
    <property type="entry name" value="BIOTINYL_LIPOYL"/>
    <property type="match status" value="1"/>
</dbReference>
<dbReference type="GO" id="GO:0004149">
    <property type="term" value="F:dihydrolipoyllysine-residue succinyltransferase activity"/>
    <property type="evidence" value="ECO:0007669"/>
    <property type="project" value="UniProtKB-EC"/>
</dbReference>
<feature type="compositionally biased region" description="Basic and acidic residues" evidence="12">
    <location>
        <begin position="143"/>
        <end position="154"/>
    </location>
</feature>
<dbReference type="InterPro" id="IPR006255">
    <property type="entry name" value="SucB"/>
</dbReference>
<feature type="domain" description="Lipoyl-binding" evidence="13">
    <location>
        <begin position="2"/>
        <end position="76"/>
    </location>
</feature>
<comment type="cofactor">
    <cofactor evidence="11">
        <name>(R)-lipoate</name>
        <dbReference type="ChEBI" id="CHEBI:83088"/>
    </cofactor>
    <text evidence="11">Binds 1 lipoyl cofactor covalently.</text>
</comment>
<keyword evidence="8 11" id="KW-0450">Lipoyl</keyword>
<dbReference type="Gene3D" id="2.40.50.100">
    <property type="match status" value="1"/>
</dbReference>
<keyword evidence="6 11" id="KW-0816">Tricarboxylic acid cycle</keyword>
<dbReference type="NCBIfam" id="TIGR01347">
    <property type="entry name" value="sucB"/>
    <property type="match status" value="1"/>
</dbReference>
<dbReference type="Pfam" id="PF00364">
    <property type="entry name" value="Biotin_lipoyl"/>
    <property type="match status" value="1"/>
</dbReference>
<accession>A0ABX1GLB7</accession>
<dbReference type="Gene3D" id="3.30.559.10">
    <property type="entry name" value="Chloramphenicol acetyltransferase-like domain"/>
    <property type="match status" value="1"/>
</dbReference>
<dbReference type="SUPFAM" id="SSF51230">
    <property type="entry name" value="Single hybrid motif"/>
    <property type="match status" value="1"/>
</dbReference>
<reference evidence="15 16" key="1">
    <citation type="submission" date="2020-04" db="EMBL/GenBank/DDBJ databases">
        <authorList>
            <person name="Yoon J."/>
        </authorList>
    </citation>
    <scope>NUCLEOTIDE SEQUENCE [LARGE SCALE GENOMIC DNA]</scope>
    <source>
        <strain evidence="15 16">DJ-13</strain>
    </source>
</reference>
<dbReference type="EC" id="2.3.1.61" evidence="4 11"/>
<dbReference type="Gene3D" id="4.10.320.10">
    <property type="entry name" value="E3-binding domain"/>
    <property type="match status" value="1"/>
</dbReference>
<evidence type="ECO:0000313" key="16">
    <source>
        <dbReference type="Proteomes" id="UP000718451"/>
    </source>
</evidence>
<dbReference type="InterPro" id="IPR001078">
    <property type="entry name" value="2-oxoacid_DH_actylTfrase"/>
</dbReference>
<dbReference type="Pfam" id="PF02817">
    <property type="entry name" value="E3_binding"/>
    <property type="match status" value="1"/>
</dbReference>
<evidence type="ECO:0000256" key="8">
    <source>
        <dbReference type="ARBA" id="ARBA00022823"/>
    </source>
</evidence>
<keyword evidence="16" id="KW-1185">Reference proteome</keyword>
<evidence type="ECO:0000256" key="9">
    <source>
        <dbReference type="ARBA" id="ARBA00023315"/>
    </source>
</evidence>
<comment type="function">
    <text evidence="1 11">E2 component of the 2-oxoglutarate dehydrogenase (OGDH) complex which catalyzes the second step in the conversion of 2-oxoglutarate to succinyl-CoA and CO(2).</text>
</comment>
<feature type="compositionally biased region" description="Basic and acidic residues" evidence="12">
    <location>
        <begin position="88"/>
        <end position="113"/>
    </location>
</feature>
<proteinExistence type="inferred from homology"/>
<evidence type="ECO:0000256" key="7">
    <source>
        <dbReference type="ARBA" id="ARBA00022679"/>
    </source>
</evidence>
<evidence type="ECO:0000313" key="15">
    <source>
        <dbReference type="EMBL" id="NKI30692.1"/>
    </source>
</evidence>
<name>A0ABX1GLB7_9FLAO</name>
<evidence type="ECO:0000256" key="6">
    <source>
        <dbReference type="ARBA" id="ARBA00022532"/>
    </source>
</evidence>
<dbReference type="NCBIfam" id="NF004309">
    <property type="entry name" value="PRK05704.1"/>
    <property type="match status" value="1"/>
</dbReference>
<evidence type="ECO:0000259" key="13">
    <source>
        <dbReference type="PROSITE" id="PS50968"/>
    </source>
</evidence>
<dbReference type="Pfam" id="PF00198">
    <property type="entry name" value="2-oxoacid_dh"/>
    <property type="match status" value="1"/>
</dbReference>
<evidence type="ECO:0000256" key="3">
    <source>
        <dbReference type="ARBA" id="ARBA00007317"/>
    </source>
</evidence>
<dbReference type="InterPro" id="IPR023213">
    <property type="entry name" value="CAT-like_dom_sf"/>
</dbReference>
<evidence type="ECO:0000259" key="14">
    <source>
        <dbReference type="PROSITE" id="PS51826"/>
    </source>
</evidence>
<feature type="domain" description="Peripheral subunit-binding (PSBD)" evidence="14">
    <location>
        <begin position="119"/>
        <end position="156"/>
    </location>
</feature>
<dbReference type="InterPro" id="IPR011053">
    <property type="entry name" value="Single_hybrid_motif"/>
</dbReference>
<dbReference type="InterPro" id="IPR004167">
    <property type="entry name" value="PSBD"/>
</dbReference>
<dbReference type="InterPro" id="IPR050537">
    <property type="entry name" value="2-oxoacid_dehydrogenase"/>
</dbReference>
<protein>
    <recommendedName>
        <fullName evidence="5 11">Dihydrolipoyllysine-residue succinyltransferase component of 2-oxoglutarate dehydrogenase complex</fullName>
        <ecNumber evidence="4 11">2.3.1.61</ecNumber>
    </recommendedName>
    <alternativeName>
        <fullName evidence="11">2-oxoglutarate dehydrogenase complex component E2</fullName>
    </alternativeName>
</protein>
<keyword evidence="7 11" id="KW-0808">Transferase</keyword>
<comment type="pathway">
    <text evidence="2 11">Amino-acid degradation; L-lysine degradation via saccharopine pathway; glutaryl-CoA from L-lysine: step 6/6.</text>
</comment>
<feature type="region of interest" description="Disordered" evidence="12">
    <location>
        <begin position="79"/>
        <end position="175"/>
    </location>
</feature>
<dbReference type="Proteomes" id="UP000718451">
    <property type="component" value="Unassembled WGS sequence"/>
</dbReference>